<dbReference type="Proteomes" id="UP000184356">
    <property type="component" value="Unassembled WGS sequence"/>
</dbReference>
<accession>A0A1L9TGV0</accession>
<dbReference type="GeneID" id="63766508"/>
<proteinExistence type="predicted"/>
<dbReference type="RefSeq" id="XP_040702473.1">
    <property type="nucleotide sequence ID" value="XM_040850435.1"/>
</dbReference>
<organism evidence="2 3">
    <name type="scientific">Aspergillus sydowii CBS 593.65</name>
    <dbReference type="NCBI Taxonomy" id="1036612"/>
    <lineage>
        <taxon>Eukaryota</taxon>
        <taxon>Fungi</taxon>
        <taxon>Dikarya</taxon>
        <taxon>Ascomycota</taxon>
        <taxon>Pezizomycotina</taxon>
        <taxon>Eurotiomycetes</taxon>
        <taxon>Eurotiomycetidae</taxon>
        <taxon>Eurotiales</taxon>
        <taxon>Aspergillaceae</taxon>
        <taxon>Aspergillus</taxon>
        <taxon>Aspergillus subgen. Nidulantes</taxon>
    </lineage>
</organism>
<keyword evidence="3" id="KW-1185">Reference proteome</keyword>
<evidence type="ECO:0000313" key="3">
    <source>
        <dbReference type="Proteomes" id="UP000184356"/>
    </source>
</evidence>
<dbReference type="EMBL" id="KV878586">
    <property type="protein sequence ID" value="OJJ58667.1"/>
    <property type="molecule type" value="Genomic_DNA"/>
</dbReference>
<dbReference type="InterPro" id="IPR001810">
    <property type="entry name" value="F-box_dom"/>
</dbReference>
<dbReference type="AlphaFoldDB" id="A0A1L9TGV0"/>
<dbReference type="PROSITE" id="PS50181">
    <property type="entry name" value="FBOX"/>
    <property type="match status" value="1"/>
</dbReference>
<dbReference type="SUPFAM" id="SSF81383">
    <property type="entry name" value="F-box domain"/>
    <property type="match status" value="1"/>
</dbReference>
<dbReference type="OrthoDB" id="5273847at2759"/>
<reference evidence="3" key="1">
    <citation type="journal article" date="2017" name="Genome Biol.">
        <title>Comparative genomics reveals high biological diversity and specific adaptations in the industrially and medically important fungal genus Aspergillus.</title>
        <authorList>
            <person name="de Vries R.P."/>
            <person name="Riley R."/>
            <person name="Wiebenga A."/>
            <person name="Aguilar-Osorio G."/>
            <person name="Amillis S."/>
            <person name="Uchima C.A."/>
            <person name="Anderluh G."/>
            <person name="Asadollahi M."/>
            <person name="Askin M."/>
            <person name="Barry K."/>
            <person name="Battaglia E."/>
            <person name="Bayram O."/>
            <person name="Benocci T."/>
            <person name="Braus-Stromeyer S.A."/>
            <person name="Caldana C."/>
            <person name="Canovas D."/>
            <person name="Cerqueira G.C."/>
            <person name="Chen F."/>
            <person name="Chen W."/>
            <person name="Choi C."/>
            <person name="Clum A."/>
            <person name="Dos Santos R.A."/>
            <person name="Damasio A.R."/>
            <person name="Diallinas G."/>
            <person name="Emri T."/>
            <person name="Fekete E."/>
            <person name="Flipphi M."/>
            <person name="Freyberg S."/>
            <person name="Gallo A."/>
            <person name="Gournas C."/>
            <person name="Habgood R."/>
            <person name="Hainaut M."/>
            <person name="Harispe M.L."/>
            <person name="Henrissat B."/>
            <person name="Hilden K.S."/>
            <person name="Hope R."/>
            <person name="Hossain A."/>
            <person name="Karabika E."/>
            <person name="Karaffa L."/>
            <person name="Karanyi Z."/>
            <person name="Krasevec N."/>
            <person name="Kuo A."/>
            <person name="Kusch H."/>
            <person name="LaButti K."/>
            <person name="Lagendijk E.L."/>
            <person name="Lapidus A."/>
            <person name="Levasseur A."/>
            <person name="Lindquist E."/>
            <person name="Lipzen A."/>
            <person name="Logrieco A.F."/>
            <person name="MacCabe A."/>
            <person name="Maekelae M.R."/>
            <person name="Malavazi I."/>
            <person name="Melin P."/>
            <person name="Meyer V."/>
            <person name="Mielnichuk N."/>
            <person name="Miskei M."/>
            <person name="Molnar A.P."/>
            <person name="Mule G."/>
            <person name="Ngan C.Y."/>
            <person name="Orejas M."/>
            <person name="Orosz E."/>
            <person name="Ouedraogo J.P."/>
            <person name="Overkamp K.M."/>
            <person name="Park H.-S."/>
            <person name="Perrone G."/>
            <person name="Piumi F."/>
            <person name="Punt P.J."/>
            <person name="Ram A.F."/>
            <person name="Ramon A."/>
            <person name="Rauscher S."/>
            <person name="Record E."/>
            <person name="Riano-Pachon D.M."/>
            <person name="Robert V."/>
            <person name="Roehrig J."/>
            <person name="Ruller R."/>
            <person name="Salamov A."/>
            <person name="Salih N.S."/>
            <person name="Samson R.A."/>
            <person name="Sandor E."/>
            <person name="Sanguinetti M."/>
            <person name="Schuetze T."/>
            <person name="Sepcic K."/>
            <person name="Shelest E."/>
            <person name="Sherlock G."/>
            <person name="Sophianopoulou V."/>
            <person name="Squina F.M."/>
            <person name="Sun H."/>
            <person name="Susca A."/>
            <person name="Todd R.B."/>
            <person name="Tsang A."/>
            <person name="Unkles S.E."/>
            <person name="van de Wiele N."/>
            <person name="van Rossen-Uffink D."/>
            <person name="Oliveira J.V."/>
            <person name="Vesth T.C."/>
            <person name="Visser J."/>
            <person name="Yu J.-H."/>
            <person name="Zhou M."/>
            <person name="Andersen M.R."/>
            <person name="Archer D.B."/>
            <person name="Baker S.E."/>
            <person name="Benoit I."/>
            <person name="Brakhage A.A."/>
            <person name="Braus G.H."/>
            <person name="Fischer R."/>
            <person name="Frisvad J.C."/>
            <person name="Goldman G.H."/>
            <person name="Houbraken J."/>
            <person name="Oakley B."/>
            <person name="Pocsi I."/>
            <person name="Scazzocchio C."/>
            <person name="Seiboth B."/>
            <person name="vanKuyk P.A."/>
            <person name="Wortman J."/>
            <person name="Dyer P.S."/>
            <person name="Grigoriev I.V."/>
        </authorList>
    </citation>
    <scope>NUCLEOTIDE SEQUENCE [LARGE SCALE GENOMIC DNA]</scope>
    <source>
        <strain evidence="3">CBS 593.65</strain>
    </source>
</reference>
<protein>
    <recommendedName>
        <fullName evidence="1">F-box domain-containing protein</fullName>
    </recommendedName>
</protein>
<gene>
    <name evidence="2" type="ORF">ASPSYDRAFT_68491</name>
</gene>
<name>A0A1L9TGV0_9EURO</name>
<sequence length="496" mass="56638">MVKPYSVIIAPKDDFTRCILCGCPTATESPVWLDVVRVYRSIDWRETDPRDDNQPRYPGGSYFILHEQCWQYAWDYFGRINVETLYDVLRHLPPPREPSYADPDGYYPCLTPPLSNIVKYAKPLPVPSATVKARMETRTNTEDHDPFRRLPIELREHIGIQLDTGDFFNLRYASRAMAVIFHDNFFWRSRFQPDNDRGWLLEWECDDDDGTRQIDWRQLYHATSNIGVKFDTTMRVREVLHWIEDMINAKKGLNASPLGFYGRALQSYHDNIWYALSTAGKGKCIQSADLLVSVGTIGISMVSGSKDYEQKSSGPHTDTDTEAATEIVALEFINRSGRSVVLGKKIPRATKLSSEELAAEVSKYERDKRYNRRPRCPYDGKGVHVLCNAKWFRGFRMRYTSGGIHSVGVIRETTRGGTDAAPVLHGYTARHFPAYDYDMALDYVDTVVATFDGGKLVDLGLRGSGWRVPLDGRAPSVDGWDVDVLRYGTKIKNSRW</sequence>
<evidence type="ECO:0000259" key="1">
    <source>
        <dbReference type="PROSITE" id="PS50181"/>
    </source>
</evidence>
<evidence type="ECO:0000313" key="2">
    <source>
        <dbReference type="EMBL" id="OJJ58667.1"/>
    </source>
</evidence>
<dbReference type="InterPro" id="IPR036047">
    <property type="entry name" value="F-box-like_dom_sf"/>
</dbReference>
<dbReference type="STRING" id="1036612.A0A1L9TGV0"/>
<feature type="domain" description="F-box" evidence="1">
    <location>
        <begin position="144"/>
        <end position="190"/>
    </location>
</feature>
<dbReference type="VEuPathDB" id="FungiDB:ASPSYDRAFT_68491"/>